<feature type="region of interest" description="Disordered" evidence="10">
    <location>
        <begin position="663"/>
        <end position="766"/>
    </location>
</feature>
<sequence>MAFHVACPITCRRICYCPLGFPKGKNEFLEDVVRVEEFLKDPWLLKAKEGATIQVKVPKIVVAPPPPQPAAVGDGGGGGDGEEAAAIASAQTKRAALQKKAAAASMVAEDFARRFESGDLEGSVKDVGGDEQGLSNVKVMCRLCFCGENEGSEKARKMMSCKSCGKKYHRGCLKAWGQHRDLFHWSSWTCPSCRLCEACRRTGDPNKFMFCKRCDGAYHCYCMQPPHKNVSSGPYLCPKHTRCHSCGSNVPGNGLSVRWFLGYTCCDACGRLFVKGNYCPVCLKVYRDSEATPMVCCDICQRWVHCQCDGISDEKYMQFQVDGNLQYACPTCRGNSYQVRNLEDAVQELWRRRDEADKELIASLRAGAGLPVEEEIFSISPFSDDEDSGPVVKNEHSRSLKFSLKGLVDKSPKKSKEYGKNSSYKKSGKKKGQQLSLTGQNEPHPDGAGYVKNEELQAYGELDSFASPVGSLTEGICSINQAGVIKHKFIDEVTGNKGKRTVQIKGSKPQRLDGDDIGIQTSMPKTSKGPKLVIHLGSRNKNVAGSPKSDASSCQKEQDLTTSNGSEDLSQLRENENSERNDTAAKFDGGKGHKVDHMDQIKGQNPRGKESHLIKIKKVSSEATHLPAKVGGKFADGSGPIPPVKTFGILGKRSNDGSVITRAGAEVPATRGNKLASLKHAEAGPASCDDLNDEKISTPSVSNSTKKDPKPFLKLKFKNPYHESQNAWASPGEEEKSMVKGQRSKRKRPPTFGEKASTKADDNSSQWYEDSTMDEFMDANWILQKLGKDAKGKRVEVHHPSDNTWHRGTVIEVFEGSSVVSVALDDGKKKNLELGKQGIRFVSQKQKR</sequence>
<dbReference type="GO" id="GO:0008270">
    <property type="term" value="F:zinc ion binding"/>
    <property type="evidence" value="ECO:0007669"/>
    <property type="project" value="UniProtKB-KW"/>
</dbReference>
<reference evidence="14" key="2">
    <citation type="submission" date="2025-08" db="UniProtKB">
        <authorList>
            <consortium name="RefSeq"/>
        </authorList>
    </citation>
    <scope>IDENTIFICATION</scope>
    <source>
        <tissue evidence="14">Leaf</tissue>
    </source>
</reference>
<dbReference type="RefSeq" id="XP_016513271.1">
    <property type="nucleotide sequence ID" value="XM_016657785.2"/>
</dbReference>
<evidence type="ECO:0000256" key="5">
    <source>
        <dbReference type="ARBA" id="ARBA00022833"/>
    </source>
</evidence>
<dbReference type="SMR" id="A0A1S4DIP5"/>
<evidence type="ECO:0000256" key="8">
    <source>
        <dbReference type="ARBA" id="ARBA00023242"/>
    </source>
</evidence>
<proteinExistence type="predicted"/>
<organism evidence="13 14">
    <name type="scientific">Nicotiana tabacum</name>
    <name type="common">Common tobacco</name>
    <dbReference type="NCBI Taxonomy" id="4097"/>
    <lineage>
        <taxon>Eukaryota</taxon>
        <taxon>Viridiplantae</taxon>
        <taxon>Streptophyta</taxon>
        <taxon>Embryophyta</taxon>
        <taxon>Tracheophyta</taxon>
        <taxon>Spermatophyta</taxon>
        <taxon>Magnoliopsida</taxon>
        <taxon>eudicotyledons</taxon>
        <taxon>Gunneridae</taxon>
        <taxon>Pentapetalae</taxon>
        <taxon>asterids</taxon>
        <taxon>lamiids</taxon>
        <taxon>Solanales</taxon>
        <taxon>Solanaceae</taxon>
        <taxon>Nicotianoideae</taxon>
        <taxon>Nicotianeae</taxon>
        <taxon>Nicotiana</taxon>
    </lineage>
</organism>
<dbReference type="AlphaFoldDB" id="A0A1S4DIP5"/>
<keyword evidence="2" id="KW-0479">Metal-binding</keyword>
<keyword evidence="13" id="KW-1185">Reference proteome</keyword>
<dbReference type="InterPro" id="IPR019786">
    <property type="entry name" value="Zinc_finger_PHD-type_CS"/>
</dbReference>
<evidence type="ECO:0000256" key="2">
    <source>
        <dbReference type="ARBA" id="ARBA00022723"/>
    </source>
</evidence>
<dbReference type="PANTHER" id="PTHR45888:SF4">
    <property type="entry name" value="PHD FINGER PROTEIN 10"/>
    <property type="match status" value="1"/>
</dbReference>
<evidence type="ECO:0000256" key="4">
    <source>
        <dbReference type="ARBA" id="ARBA00022771"/>
    </source>
</evidence>
<protein>
    <submittedName>
        <fullName evidence="14">Uncharacterized protein LOC107830271</fullName>
    </submittedName>
</protein>
<evidence type="ECO:0000256" key="1">
    <source>
        <dbReference type="ARBA" id="ARBA00004123"/>
    </source>
</evidence>
<dbReference type="GO" id="GO:0003712">
    <property type="term" value="F:transcription coregulator activity"/>
    <property type="evidence" value="ECO:0000318"/>
    <property type="project" value="GO_Central"/>
</dbReference>
<dbReference type="Pfam" id="PF00628">
    <property type="entry name" value="PHD"/>
    <property type="match status" value="1"/>
</dbReference>
<dbReference type="SMART" id="SM00184">
    <property type="entry name" value="RING"/>
    <property type="match status" value="2"/>
</dbReference>
<dbReference type="InterPro" id="IPR011011">
    <property type="entry name" value="Znf_FYVE_PHD"/>
</dbReference>
<reference evidence="13" key="1">
    <citation type="journal article" date="2014" name="Nat. Commun.">
        <title>The tobacco genome sequence and its comparison with those of tomato and potato.</title>
        <authorList>
            <person name="Sierro N."/>
            <person name="Battey J.N."/>
            <person name="Ouadi S."/>
            <person name="Bakaher N."/>
            <person name="Bovet L."/>
            <person name="Willig A."/>
            <person name="Goepfert S."/>
            <person name="Peitsch M.C."/>
            <person name="Ivanov N.V."/>
        </authorList>
    </citation>
    <scope>NUCLEOTIDE SEQUENCE [LARGE SCALE GENOMIC DNA]</scope>
</reference>
<feature type="region of interest" description="Disordered" evidence="10">
    <location>
        <begin position="411"/>
        <end position="447"/>
    </location>
</feature>
<dbReference type="STRING" id="4097.A0A1S4DIP5"/>
<keyword evidence="4 9" id="KW-0863">Zinc-finger</keyword>
<dbReference type="InterPro" id="IPR001841">
    <property type="entry name" value="Znf_RING"/>
</dbReference>
<dbReference type="PANTHER" id="PTHR45888">
    <property type="entry name" value="HL01030P-RELATED"/>
    <property type="match status" value="1"/>
</dbReference>
<keyword evidence="3" id="KW-0677">Repeat</keyword>
<feature type="region of interest" description="Disordered" evidence="10">
    <location>
        <begin position="498"/>
        <end position="611"/>
    </location>
</feature>
<dbReference type="GO" id="GO:0006357">
    <property type="term" value="P:regulation of transcription by RNA polymerase II"/>
    <property type="evidence" value="ECO:0000318"/>
    <property type="project" value="GO_Central"/>
</dbReference>
<evidence type="ECO:0000313" key="13">
    <source>
        <dbReference type="Proteomes" id="UP000790787"/>
    </source>
</evidence>
<dbReference type="Gene3D" id="3.30.40.10">
    <property type="entry name" value="Zinc/RING finger domain, C3HC4 (zinc finger)"/>
    <property type="match status" value="2"/>
</dbReference>
<dbReference type="FunFam" id="3.30.40.10:FF:000638">
    <property type="entry name" value="PHD finger family protein"/>
    <property type="match status" value="1"/>
</dbReference>
<dbReference type="GeneID" id="107830271"/>
<dbReference type="InterPro" id="IPR019787">
    <property type="entry name" value="Znf_PHD-finger"/>
</dbReference>
<feature type="domain" description="RING-type" evidence="12">
    <location>
        <begin position="141"/>
        <end position="194"/>
    </location>
</feature>
<name>A0A1S4DIP5_TOBAC</name>
<dbReference type="InterPro" id="IPR013083">
    <property type="entry name" value="Znf_RING/FYVE/PHD"/>
</dbReference>
<dbReference type="SUPFAM" id="SSF57903">
    <property type="entry name" value="FYVE/PHD zinc finger"/>
    <property type="match status" value="3"/>
</dbReference>
<gene>
    <name evidence="14" type="primary">LOC107830271</name>
</gene>
<feature type="compositionally biased region" description="Basic and acidic residues" evidence="10">
    <location>
        <begin position="570"/>
        <end position="600"/>
    </location>
</feature>
<dbReference type="OrthoDB" id="1903104at2759"/>
<dbReference type="GO" id="GO:0000785">
    <property type="term" value="C:chromatin"/>
    <property type="evidence" value="ECO:0000318"/>
    <property type="project" value="GO_Central"/>
</dbReference>
<dbReference type="FunFam" id="3.30.40.10:FF:000238">
    <property type="entry name" value="PHD finger family protein"/>
    <property type="match status" value="1"/>
</dbReference>
<dbReference type="GO" id="GO:0005634">
    <property type="term" value="C:nucleus"/>
    <property type="evidence" value="ECO:0000318"/>
    <property type="project" value="GO_Central"/>
</dbReference>
<dbReference type="PaxDb" id="4097-A0A1S4DIP5"/>
<dbReference type="PROSITE" id="PS01359">
    <property type="entry name" value="ZF_PHD_1"/>
    <property type="match status" value="1"/>
</dbReference>
<evidence type="ECO:0000259" key="12">
    <source>
        <dbReference type="PROSITE" id="PS50089"/>
    </source>
</evidence>
<dbReference type="SMART" id="SM00249">
    <property type="entry name" value="PHD"/>
    <property type="match status" value="3"/>
</dbReference>
<evidence type="ECO:0000259" key="11">
    <source>
        <dbReference type="PROSITE" id="PS50016"/>
    </source>
</evidence>
<accession>A0A1S4DIP5</accession>
<dbReference type="OMA" id="EMMDANW"/>
<evidence type="ECO:0000256" key="10">
    <source>
        <dbReference type="SAM" id="MobiDB-lite"/>
    </source>
</evidence>
<feature type="domain" description="PHD-type" evidence="11">
    <location>
        <begin position="138"/>
        <end position="196"/>
    </location>
</feature>
<evidence type="ECO:0000256" key="7">
    <source>
        <dbReference type="ARBA" id="ARBA00023163"/>
    </source>
</evidence>
<dbReference type="GO" id="GO:0003682">
    <property type="term" value="F:chromatin binding"/>
    <property type="evidence" value="ECO:0000318"/>
    <property type="project" value="GO_Central"/>
</dbReference>
<keyword evidence="7" id="KW-0804">Transcription</keyword>
<dbReference type="RefSeq" id="XP_016513271.1">
    <property type="nucleotide sequence ID" value="XM_016657785.1"/>
</dbReference>
<dbReference type="InterPro" id="IPR001965">
    <property type="entry name" value="Znf_PHD"/>
</dbReference>
<feature type="compositionally biased region" description="Polar residues" evidence="10">
    <location>
        <begin position="539"/>
        <end position="569"/>
    </location>
</feature>
<dbReference type="CDD" id="cd15489">
    <property type="entry name" value="PHD_SF"/>
    <property type="match status" value="1"/>
</dbReference>
<feature type="domain" description="PHD-type" evidence="11">
    <location>
        <begin position="276"/>
        <end position="335"/>
    </location>
</feature>
<dbReference type="PROSITE" id="PS50089">
    <property type="entry name" value="ZF_RING_2"/>
    <property type="match status" value="1"/>
</dbReference>
<evidence type="ECO:0000256" key="9">
    <source>
        <dbReference type="PROSITE-ProRule" id="PRU00175"/>
    </source>
</evidence>
<evidence type="ECO:0000256" key="6">
    <source>
        <dbReference type="ARBA" id="ARBA00023015"/>
    </source>
</evidence>
<keyword evidence="6" id="KW-0805">Transcription regulation</keyword>
<dbReference type="GO" id="GO:0004402">
    <property type="term" value="F:histone acetyltransferase activity"/>
    <property type="evidence" value="ECO:0000318"/>
    <property type="project" value="GO_Central"/>
</dbReference>
<comment type="subcellular location">
    <subcellularLocation>
        <location evidence="1">Nucleus</location>
    </subcellularLocation>
</comment>
<evidence type="ECO:0000256" key="3">
    <source>
        <dbReference type="ARBA" id="ARBA00022737"/>
    </source>
</evidence>
<keyword evidence="5" id="KW-0862">Zinc</keyword>
<dbReference type="PROSITE" id="PS50016">
    <property type="entry name" value="ZF_PHD_2"/>
    <property type="match status" value="2"/>
</dbReference>
<keyword evidence="8" id="KW-0539">Nucleus</keyword>
<dbReference type="KEGG" id="nta:107830271"/>
<dbReference type="Proteomes" id="UP000790787">
    <property type="component" value="Chromosome 19"/>
</dbReference>
<evidence type="ECO:0000313" key="14">
    <source>
        <dbReference type="RefSeq" id="XP_016513271.1"/>
    </source>
</evidence>